<accession>A0A7S1F1R8</accession>
<organism evidence="3">
    <name type="scientific">Noctiluca scintillans</name>
    <name type="common">Sea sparkle</name>
    <name type="synonym">Red tide dinoflagellate</name>
    <dbReference type="NCBI Taxonomy" id="2966"/>
    <lineage>
        <taxon>Eukaryota</taxon>
        <taxon>Sar</taxon>
        <taxon>Alveolata</taxon>
        <taxon>Dinophyceae</taxon>
        <taxon>Noctilucales</taxon>
        <taxon>Noctilucaceae</taxon>
        <taxon>Noctiluca</taxon>
    </lineage>
</organism>
<evidence type="ECO:0008006" key="4">
    <source>
        <dbReference type="Google" id="ProtNLM"/>
    </source>
</evidence>
<dbReference type="Gene3D" id="3.30.70.330">
    <property type="match status" value="1"/>
</dbReference>
<keyword evidence="1" id="KW-0694">RNA-binding</keyword>
<name>A0A7S1F1R8_NOCSC</name>
<gene>
    <name evidence="3" type="ORF">NSCI0253_LOCUS13424</name>
</gene>
<dbReference type="PANTHER" id="PTHR10501">
    <property type="entry name" value="U1 SMALL NUCLEAR RIBONUCLEOPROTEIN A/U2 SMALL NUCLEAR RIBONUCLEOPROTEIN B"/>
    <property type="match status" value="1"/>
</dbReference>
<evidence type="ECO:0000256" key="2">
    <source>
        <dbReference type="SAM" id="MobiDB-lite"/>
    </source>
</evidence>
<protein>
    <recommendedName>
        <fullName evidence="4">RRM domain-containing protein</fullName>
    </recommendedName>
</protein>
<dbReference type="SUPFAM" id="SSF54928">
    <property type="entry name" value="RNA-binding domain, RBD"/>
    <property type="match status" value="1"/>
</dbReference>
<reference evidence="3" key="1">
    <citation type="submission" date="2021-01" db="EMBL/GenBank/DDBJ databases">
        <authorList>
            <person name="Corre E."/>
            <person name="Pelletier E."/>
            <person name="Niang G."/>
            <person name="Scheremetjew M."/>
            <person name="Finn R."/>
            <person name="Kale V."/>
            <person name="Holt S."/>
            <person name="Cochrane G."/>
            <person name="Meng A."/>
            <person name="Brown T."/>
            <person name="Cohen L."/>
        </authorList>
    </citation>
    <scope>NUCLEOTIDE SEQUENCE</scope>
</reference>
<dbReference type="InterPro" id="IPR035979">
    <property type="entry name" value="RBD_domain_sf"/>
</dbReference>
<dbReference type="InterPro" id="IPR012677">
    <property type="entry name" value="Nucleotide-bd_a/b_plait_sf"/>
</dbReference>
<proteinExistence type="predicted"/>
<dbReference type="EMBL" id="HBFQ01019155">
    <property type="protein sequence ID" value="CAD8839076.1"/>
    <property type="molecule type" value="Transcribed_RNA"/>
</dbReference>
<evidence type="ECO:0000256" key="1">
    <source>
        <dbReference type="ARBA" id="ARBA00022884"/>
    </source>
</evidence>
<dbReference type="GO" id="GO:0003723">
    <property type="term" value="F:RNA binding"/>
    <property type="evidence" value="ECO:0007669"/>
    <property type="project" value="UniProtKB-KW"/>
</dbReference>
<sequence>MIGKSAKAERMPEQHFLGEVVPLNAPTPISVGSISTLHVSGFNANANDREVENFCRFLPGFVAAKASVGKGPPKLWVRFDCVENALAARHAIDGQPFDLRDGGPLLAAQLAKTEMNPENRPRVGGASCATGRLDAILGIPSTPASGAGLWQPTLCSDPSGGKAVGGKGAGAPPSKRPRVSGDEEIDTMVIMKPGDEGLTPEALHEYFTQVEGYVALRMGGANCFVKFAAPEIALAAVALSAENGMQAQLAKSNMNPSQATHVNA</sequence>
<dbReference type="AlphaFoldDB" id="A0A7S1F1R8"/>
<evidence type="ECO:0000313" key="3">
    <source>
        <dbReference type="EMBL" id="CAD8839076.1"/>
    </source>
</evidence>
<feature type="region of interest" description="Disordered" evidence="2">
    <location>
        <begin position="159"/>
        <end position="181"/>
    </location>
</feature>